<gene>
    <name evidence="2" type="ORF">DT351_00875</name>
</gene>
<dbReference type="Gene3D" id="3.20.20.370">
    <property type="entry name" value="Glycoside hydrolase/deacetylase"/>
    <property type="match status" value="1"/>
</dbReference>
<dbReference type="Proteomes" id="UP000257607">
    <property type="component" value="Chromosome"/>
</dbReference>
<dbReference type="PANTHER" id="PTHR10587">
    <property type="entry name" value="GLYCOSYL TRANSFERASE-RELATED"/>
    <property type="match status" value="1"/>
</dbReference>
<name>A0A385ABI6_LATCU</name>
<dbReference type="SUPFAM" id="SSF88713">
    <property type="entry name" value="Glycoside hydrolase/deacetylase"/>
    <property type="match status" value="1"/>
</dbReference>
<evidence type="ECO:0000313" key="2">
    <source>
        <dbReference type="EMBL" id="AXN35011.1"/>
    </source>
</evidence>
<evidence type="ECO:0000259" key="1">
    <source>
        <dbReference type="PROSITE" id="PS51677"/>
    </source>
</evidence>
<organism evidence="2 3">
    <name type="scientific">Latilactobacillus curvatus</name>
    <name type="common">Lactobacillus curvatus</name>
    <dbReference type="NCBI Taxonomy" id="28038"/>
    <lineage>
        <taxon>Bacteria</taxon>
        <taxon>Bacillati</taxon>
        <taxon>Bacillota</taxon>
        <taxon>Bacilli</taxon>
        <taxon>Lactobacillales</taxon>
        <taxon>Lactobacillaceae</taxon>
        <taxon>Latilactobacillus</taxon>
    </lineage>
</organism>
<dbReference type="AlphaFoldDB" id="A0A385ABI6"/>
<dbReference type="CDD" id="cd10917">
    <property type="entry name" value="CE4_NodB_like_6s_7s"/>
    <property type="match status" value="1"/>
</dbReference>
<dbReference type="EMBL" id="CP031003">
    <property type="protein sequence ID" value="AXN35011.1"/>
    <property type="molecule type" value="Genomic_DNA"/>
</dbReference>
<protein>
    <recommendedName>
        <fullName evidence="1">NodB homology domain-containing protein</fullName>
    </recommendedName>
</protein>
<dbReference type="RefSeq" id="WP_116843371.1">
    <property type="nucleotide sequence ID" value="NZ_CP031003.1"/>
</dbReference>
<dbReference type="GO" id="GO:0005975">
    <property type="term" value="P:carbohydrate metabolic process"/>
    <property type="evidence" value="ECO:0007669"/>
    <property type="project" value="InterPro"/>
</dbReference>
<accession>A0A385ABI6</accession>
<dbReference type="Pfam" id="PF01522">
    <property type="entry name" value="Polysacc_deac_1"/>
    <property type="match status" value="1"/>
</dbReference>
<proteinExistence type="predicted"/>
<dbReference type="PROSITE" id="PS51677">
    <property type="entry name" value="NODB"/>
    <property type="match status" value="1"/>
</dbReference>
<sequence>MRTWQKWTLIVLTLFLIPIMYFENQYFMREQFKQSQKNMQQSTLSDFNDQASGQYAAFKIYATAKPHGKIYYFVPQNQNGANIDLQKQEVALGNQLYAKAHKESPDIDHITLYVSYTAKNLQDNTYAFKPTAEAYGFVKSRFKTRYQRLFSQTGTEAIYDMQHNTTSVSFKDLQKDSTTIPMIRQLAIDQQLQAHDYTPEQLTQLEALDFPGNDQATNFEFTTDGLTLKFAKNPLDIEAIALPMATVGPYLNPNLVPEDNQMPSKKDGAKKIALTFNTTLKPSTITSIINQLNDLNIKATFFTTGKAAKEHPDQLKQLLKAGHVVGTQAYNNDDDLDTMSASEIADNLKQTDAAYFKASGQLPHLLRVTTETPSTELTTAASRALIAWSVDSEDWRLDIDAPTIAKNVNERITGGDLVLLHTSEATIKTLPAIAKEQTAQKRHFVTVNELFKQRLTPYQQYFKAGDQRSLQ</sequence>
<reference evidence="2 3" key="1">
    <citation type="submission" date="2018-07" db="EMBL/GenBank/DDBJ databases">
        <title>Lactobacillus curvatus genome sequence.</title>
        <authorList>
            <person name="Prechtl R."/>
        </authorList>
    </citation>
    <scope>NUCLEOTIDE SEQUENCE [LARGE SCALE GENOMIC DNA]</scope>
    <source>
        <strain evidence="2 3">TMW 1.1928</strain>
    </source>
</reference>
<dbReference type="InterPro" id="IPR002509">
    <property type="entry name" value="NODB_dom"/>
</dbReference>
<dbReference type="InterPro" id="IPR011330">
    <property type="entry name" value="Glyco_hydro/deAcase_b/a-brl"/>
</dbReference>
<dbReference type="GO" id="GO:0016810">
    <property type="term" value="F:hydrolase activity, acting on carbon-nitrogen (but not peptide) bonds"/>
    <property type="evidence" value="ECO:0007669"/>
    <property type="project" value="InterPro"/>
</dbReference>
<dbReference type="InterPro" id="IPR050248">
    <property type="entry name" value="Polysacc_deacetylase_ArnD"/>
</dbReference>
<feature type="domain" description="NodB homology" evidence="1">
    <location>
        <begin position="270"/>
        <end position="447"/>
    </location>
</feature>
<evidence type="ECO:0000313" key="3">
    <source>
        <dbReference type="Proteomes" id="UP000257607"/>
    </source>
</evidence>